<accession>A0A343S588</accession>
<dbReference type="EMBL" id="MG564493">
    <property type="protein sequence ID" value="AUJ21347.1"/>
    <property type="molecule type" value="Genomic_DNA"/>
</dbReference>
<evidence type="ECO:0000256" key="6">
    <source>
        <dbReference type="ARBA" id="ARBA00022989"/>
    </source>
</evidence>
<reference evidence="12" key="2">
    <citation type="submission" date="2017-11" db="EMBL/GenBank/DDBJ databases">
        <authorList>
            <person name="Han C.G."/>
        </authorList>
    </citation>
    <scope>NUCLEOTIDE SEQUENCE</scope>
</reference>
<name>A0A343S588_9ARAC</name>
<dbReference type="InterPro" id="IPR039428">
    <property type="entry name" value="NUOK/Mnh_C1-like"/>
</dbReference>
<evidence type="ECO:0000256" key="5">
    <source>
        <dbReference type="ARBA" id="ARBA00022967"/>
    </source>
</evidence>
<sequence>MLMKILFTTSLVSLCWWRKNIILLLLSMEMILTILFMIISSMSLTSMSLNSMFMLTMMVIGSSIGISMMVALSRLQNSTNSSIIWSLTFDKTNSSNFPLINFKF</sequence>
<comment type="catalytic activity">
    <reaction evidence="10">
        <text>a ubiquinone + NADH + 5 H(+)(in) = a ubiquinol + NAD(+) + 4 H(+)(out)</text>
        <dbReference type="Rhea" id="RHEA:29091"/>
        <dbReference type="Rhea" id="RHEA-COMP:9565"/>
        <dbReference type="Rhea" id="RHEA-COMP:9566"/>
        <dbReference type="ChEBI" id="CHEBI:15378"/>
        <dbReference type="ChEBI" id="CHEBI:16389"/>
        <dbReference type="ChEBI" id="CHEBI:17976"/>
        <dbReference type="ChEBI" id="CHEBI:57540"/>
        <dbReference type="ChEBI" id="CHEBI:57945"/>
        <dbReference type="EC" id="7.1.1.2"/>
    </reaction>
</comment>
<comment type="subcellular location">
    <subcellularLocation>
        <location evidence="1">Membrane</location>
        <topology evidence="1">Multi-pass membrane protein</topology>
    </subcellularLocation>
</comment>
<keyword evidence="8 11" id="KW-0472">Membrane</keyword>
<dbReference type="AlphaFoldDB" id="A0A343S588"/>
<evidence type="ECO:0000313" key="12">
    <source>
        <dbReference type="EMBL" id="AUJ21347.1"/>
    </source>
</evidence>
<dbReference type="Gene3D" id="1.10.287.3510">
    <property type="match status" value="1"/>
</dbReference>
<geneLocation type="mitochondrion" evidence="12"/>
<evidence type="ECO:0000256" key="4">
    <source>
        <dbReference type="ARBA" id="ARBA00022692"/>
    </source>
</evidence>
<evidence type="ECO:0000256" key="2">
    <source>
        <dbReference type="ARBA" id="ARBA00010519"/>
    </source>
</evidence>
<evidence type="ECO:0000256" key="1">
    <source>
        <dbReference type="ARBA" id="ARBA00004141"/>
    </source>
</evidence>
<keyword evidence="6 11" id="KW-1133">Transmembrane helix</keyword>
<evidence type="ECO:0000256" key="11">
    <source>
        <dbReference type="SAM" id="Phobius"/>
    </source>
</evidence>
<feature type="transmembrane region" description="Helical" evidence="11">
    <location>
        <begin position="52"/>
        <end position="72"/>
    </location>
</feature>
<protein>
    <recommendedName>
        <fullName evidence="3">NADH-ubiquinone oxidoreductase chain 4L</fullName>
    </recommendedName>
    <alternativeName>
        <fullName evidence="9">NADH dehydrogenase subunit 4L</fullName>
    </alternativeName>
</protein>
<evidence type="ECO:0000256" key="3">
    <source>
        <dbReference type="ARBA" id="ARBA00016612"/>
    </source>
</evidence>
<proteinExistence type="inferred from homology"/>
<dbReference type="Pfam" id="PF00420">
    <property type="entry name" value="Oxidored_q2"/>
    <property type="match status" value="1"/>
</dbReference>
<keyword evidence="4 11" id="KW-0812">Transmembrane</keyword>
<evidence type="ECO:0000256" key="8">
    <source>
        <dbReference type="ARBA" id="ARBA00023136"/>
    </source>
</evidence>
<keyword evidence="7" id="KW-0520">NAD</keyword>
<keyword evidence="12" id="KW-0496">Mitochondrion</keyword>
<evidence type="ECO:0000256" key="9">
    <source>
        <dbReference type="ARBA" id="ARBA00031586"/>
    </source>
</evidence>
<organism evidence="12">
    <name type="scientific">Tetragnatha similis</name>
    <dbReference type="NCBI Taxonomy" id="2067678"/>
    <lineage>
        <taxon>Eukaryota</taxon>
        <taxon>Metazoa</taxon>
        <taxon>Ecdysozoa</taxon>
        <taxon>Arthropoda</taxon>
        <taxon>Chelicerata</taxon>
        <taxon>Arachnida</taxon>
        <taxon>Araneae</taxon>
        <taxon>Araneomorphae</taxon>
        <taxon>Entelegynae</taxon>
        <taxon>Araneoidea</taxon>
        <taxon>Tetragnathidae</taxon>
        <taxon>Tetragnatha</taxon>
    </lineage>
</organism>
<dbReference type="GO" id="GO:0016020">
    <property type="term" value="C:membrane"/>
    <property type="evidence" value="ECO:0007669"/>
    <property type="project" value="UniProtKB-SubCell"/>
</dbReference>
<evidence type="ECO:0000256" key="7">
    <source>
        <dbReference type="ARBA" id="ARBA00023027"/>
    </source>
</evidence>
<evidence type="ECO:0000256" key="10">
    <source>
        <dbReference type="ARBA" id="ARBA00049551"/>
    </source>
</evidence>
<reference evidence="12" key="1">
    <citation type="journal article" date="2017" name="Genes (Basel)">
        <title>Ancient DNA Resolves the History of Tetragnatha (Araneae, Tetragnathidae) Spiders on Rapa Nui.</title>
        <authorList>
            <person name="Cotoras D.D."/>
            <person name="Murray G.G.R."/>
            <person name="Kapp J."/>
            <person name="Gillespie R.G."/>
            <person name="Griswold C."/>
            <person name="Simison W.B."/>
            <person name="Green R.E."/>
            <person name="Shapiro B."/>
        </authorList>
    </citation>
    <scope>NUCLEOTIDE SEQUENCE</scope>
</reference>
<dbReference type="GO" id="GO:0008137">
    <property type="term" value="F:NADH dehydrogenase (ubiquinone) activity"/>
    <property type="evidence" value="ECO:0007669"/>
    <property type="project" value="UniProtKB-EC"/>
</dbReference>
<gene>
    <name evidence="12" type="primary">ND4L</name>
</gene>
<keyword evidence="5" id="KW-1278">Translocase</keyword>
<feature type="transmembrane region" description="Helical" evidence="11">
    <location>
        <begin position="21"/>
        <end position="40"/>
    </location>
</feature>
<comment type="similarity">
    <text evidence="2">Belongs to the complex I subunit 4L family.</text>
</comment>